<dbReference type="EMBL" id="JAGMVJ010000013">
    <property type="protein sequence ID" value="KAH7083914.1"/>
    <property type="molecule type" value="Genomic_DNA"/>
</dbReference>
<gene>
    <name evidence="1" type="ORF">FB567DRAFT_94399</name>
</gene>
<dbReference type="AlphaFoldDB" id="A0A8K0VWU7"/>
<organism evidence="1 2">
    <name type="scientific">Paraphoma chrysanthemicola</name>
    <dbReference type="NCBI Taxonomy" id="798071"/>
    <lineage>
        <taxon>Eukaryota</taxon>
        <taxon>Fungi</taxon>
        <taxon>Dikarya</taxon>
        <taxon>Ascomycota</taxon>
        <taxon>Pezizomycotina</taxon>
        <taxon>Dothideomycetes</taxon>
        <taxon>Pleosporomycetidae</taxon>
        <taxon>Pleosporales</taxon>
        <taxon>Pleosporineae</taxon>
        <taxon>Phaeosphaeriaceae</taxon>
        <taxon>Paraphoma</taxon>
    </lineage>
</organism>
<dbReference type="Proteomes" id="UP000813461">
    <property type="component" value="Unassembled WGS sequence"/>
</dbReference>
<evidence type="ECO:0000313" key="2">
    <source>
        <dbReference type="Proteomes" id="UP000813461"/>
    </source>
</evidence>
<sequence length="86" mass="9576">MAQHKAVSITFLHALYVKSRAPVTRRGRSLCLLWRLQHLGSLLLLLFVPCSRGHEVGKEPANASTNTNSWAPFTLKSRKFSCVSAL</sequence>
<proteinExistence type="predicted"/>
<accession>A0A8K0VWU7</accession>
<protein>
    <submittedName>
        <fullName evidence="1">Uncharacterized protein</fullName>
    </submittedName>
</protein>
<reference evidence="1" key="1">
    <citation type="journal article" date="2021" name="Nat. Commun.">
        <title>Genetic determinants of endophytism in the Arabidopsis root mycobiome.</title>
        <authorList>
            <person name="Mesny F."/>
            <person name="Miyauchi S."/>
            <person name="Thiergart T."/>
            <person name="Pickel B."/>
            <person name="Atanasova L."/>
            <person name="Karlsson M."/>
            <person name="Huettel B."/>
            <person name="Barry K.W."/>
            <person name="Haridas S."/>
            <person name="Chen C."/>
            <person name="Bauer D."/>
            <person name="Andreopoulos W."/>
            <person name="Pangilinan J."/>
            <person name="LaButti K."/>
            <person name="Riley R."/>
            <person name="Lipzen A."/>
            <person name="Clum A."/>
            <person name="Drula E."/>
            <person name="Henrissat B."/>
            <person name="Kohler A."/>
            <person name="Grigoriev I.V."/>
            <person name="Martin F.M."/>
            <person name="Hacquard S."/>
        </authorList>
    </citation>
    <scope>NUCLEOTIDE SEQUENCE</scope>
    <source>
        <strain evidence="1">MPI-SDFR-AT-0120</strain>
    </source>
</reference>
<keyword evidence="2" id="KW-1185">Reference proteome</keyword>
<name>A0A8K0VWU7_9PLEO</name>
<evidence type="ECO:0000313" key="1">
    <source>
        <dbReference type="EMBL" id="KAH7083914.1"/>
    </source>
</evidence>
<comment type="caution">
    <text evidence="1">The sequence shown here is derived from an EMBL/GenBank/DDBJ whole genome shotgun (WGS) entry which is preliminary data.</text>
</comment>